<dbReference type="AlphaFoldDB" id="A0A2C5WTS0"/>
<protein>
    <submittedName>
        <fullName evidence="2">Uncharacterized protein</fullName>
    </submittedName>
</protein>
<evidence type="ECO:0000313" key="2">
    <source>
        <dbReference type="EMBL" id="PHH52239.1"/>
    </source>
</evidence>
<name>A0A2C5WTS0_9PEZI</name>
<keyword evidence="3" id="KW-1185">Reference proteome</keyword>
<reference evidence="2 3" key="1">
    <citation type="journal article" date="2013" name="Fungal Biol.">
        <title>Analysis of microsatellite markers in the genome of the plant pathogen Ceratocystis fimbriata.</title>
        <authorList>
            <person name="Simpson M.C."/>
            <person name="Wilken P.M."/>
            <person name="Coetzee M.P."/>
            <person name="Wingfield M.J."/>
            <person name="Wingfield B.D."/>
        </authorList>
    </citation>
    <scope>NUCLEOTIDE SEQUENCE [LARGE SCALE GENOMIC DNA]</scope>
    <source>
        <strain evidence="2 3">CBS 114723</strain>
    </source>
</reference>
<proteinExistence type="predicted"/>
<reference evidence="2 3" key="2">
    <citation type="journal article" date="2013" name="IMA Fungus">
        <title>IMA Genome-F 1: Ceratocystis fimbriata: Draft nuclear genome sequence for the plant pathogen, Ceratocystis fimbriata.</title>
        <authorList>
            <person name="Wilken P.M."/>
            <person name="Steenkamp E.T."/>
            <person name="Wingfield M.J."/>
            <person name="de Beer Z.W."/>
            <person name="Wingfield B.D."/>
        </authorList>
    </citation>
    <scope>NUCLEOTIDE SEQUENCE [LARGE SCALE GENOMIC DNA]</scope>
    <source>
        <strain evidence="2 3">CBS 114723</strain>
    </source>
</reference>
<feature type="compositionally biased region" description="Acidic residues" evidence="1">
    <location>
        <begin position="41"/>
        <end position="56"/>
    </location>
</feature>
<comment type="caution">
    <text evidence="2">The sequence shown here is derived from an EMBL/GenBank/DDBJ whole genome shotgun (WGS) entry which is preliminary data.</text>
</comment>
<feature type="region of interest" description="Disordered" evidence="1">
    <location>
        <begin position="36"/>
        <end position="56"/>
    </location>
</feature>
<evidence type="ECO:0000256" key="1">
    <source>
        <dbReference type="SAM" id="MobiDB-lite"/>
    </source>
</evidence>
<gene>
    <name evidence="2" type="ORF">CFIMG_003155RA</name>
</gene>
<accession>A0A2C5WTS0</accession>
<sequence length="95" mass="11198">MYAYLRVCVCVCVWMVWQQREVKQVGFTLSQRTFFGLNPDPDPDPDPDLDLDPDLDPDLDLDPEHVRRAKEARAPEIELHQDRRMKIFFILVAIK</sequence>
<organism evidence="2 3">
    <name type="scientific">Ceratocystis fimbriata CBS 114723</name>
    <dbReference type="NCBI Taxonomy" id="1035309"/>
    <lineage>
        <taxon>Eukaryota</taxon>
        <taxon>Fungi</taxon>
        <taxon>Dikarya</taxon>
        <taxon>Ascomycota</taxon>
        <taxon>Pezizomycotina</taxon>
        <taxon>Sordariomycetes</taxon>
        <taxon>Hypocreomycetidae</taxon>
        <taxon>Microascales</taxon>
        <taxon>Ceratocystidaceae</taxon>
        <taxon>Ceratocystis</taxon>
    </lineage>
</organism>
<dbReference type="EMBL" id="APWK03000073">
    <property type="protein sequence ID" value="PHH52239.1"/>
    <property type="molecule type" value="Genomic_DNA"/>
</dbReference>
<dbReference type="Proteomes" id="UP000222788">
    <property type="component" value="Unassembled WGS sequence"/>
</dbReference>
<evidence type="ECO:0000313" key="3">
    <source>
        <dbReference type="Proteomes" id="UP000222788"/>
    </source>
</evidence>